<dbReference type="InterPro" id="IPR036533">
    <property type="entry name" value="BAG_dom_sf"/>
</dbReference>
<dbReference type="PROSITE" id="PS50053">
    <property type="entry name" value="UBIQUITIN_2"/>
    <property type="match status" value="1"/>
</dbReference>
<dbReference type="STRING" id="3750.A0A498IFR7"/>
<dbReference type="Pfam" id="PF02179">
    <property type="entry name" value="BAG"/>
    <property type="match status" value="1"/>
</dbReference>
<dbReference type="SUPFAM" id="SSF54236">
    <property type="entry name" value="Ubiquitin-like"/>
    <property type="match status" value="1"/>
</dbReference>
<dbReference type="InterPro" id="IPR003103">
    <property type="entry name" value="BAG_domain"/>
</dbReference>
<feature type="coiled-coil region" evidence="2">
    <location>
        <begin position="244"/>
        <end position="271"/>
    </location>
</feature>
<dbReference type="InterPro" id="IPR039773">
    <property type="entry name" value="BAG_chaperone_regulator"/>
</dbReference>
<evidence type="ECO:0000256" key="3">
    <source>
        <dbReference type="SAM" id="MobiDB-lite"/>
    </source>
</evidence>
<dbReference type="AlphaFoldDB" id="A0A498IFR7"/>
<dbReference type="GO" id="GO:0050821">
    <property type="term" value="P:protein stabilization"/>
    <property type="evidence" value="ECO:0007669"/>
    <property type="project" value="TreeGrafter"/>
</dbReference>
<proteinExistence type="predicted"/>
<dbReference type="PROSITE" id="PS51035">
    <property type="entry name" value="BAG"/>
    <property type="match status" value="1"/>
</dbReference>
<dbReference type="GO" id="GO:0000774">
    <property type="term" value="F:adenyl-nucleotide exchange factor activity"/>
    <property type="evidence" value="ECO:0007669"/>
    <property type="project" value="TreeGrafter"/>
</dbReference>
<dbReference type="Gene3D" id="1.20.58.120">
    <property type="entry name" value="BAG domain"/>
    <property type="match status" value="1"/>
</dbReference>
<keyword evidence="1" id="KW-0143">Chaperone</keyword>
<dbReference type="PANTHER" id="PTHR12329:SF40">
    <property type="entry name" value="BAG FAMILY MOLECULAR CHAPERONE REGULATOR 4"/>
    <property type="match status" value="1"/>
</dbReference>
<dbReference type="EMBL" id="RDQH01000338">
    <property type="protein sequence ID" value="RXH81879.1"/>
    <property type="molecule type" value="Genomic_DNA"/>
</dbReference>
<dbReference type="GO" id="GO:0005737">
    <property type="term" value="C:cytoplasm"/>
    <property type="evidence" value="ECO:0007669"/>
    <property type="project" value="TreeGrafter"/>
</dbReference>
<dbReference type="SMART" id="SM00264">
    <property type="entry name" value="BAG"/>
    <property type="match status" value="1"/>
</dbReference>
<feature type="domain" description="Ubiquitin-like" evidence="4">
    <location>
        <begin position="130"/>
        <end position="205"/>
    </location>
</feature>
<dbReference type="PANTHER" id="PTHR12329">
    <property type="entry name" value="BCL2-ASSOCIATED ATHANOGENE"/>
    <property type="match status" value="1"/>
</dbReference>
<feature type="region of interest" description="Disordered" evidence="3">
    <location>
        <begin position="37"/>
        <end position="56"/>
    </location>
</feature>
<accession>A0A498IFR7</accession>
<gene>
    <name evidence="6" type="ORF">DVH24_036220</name>
</gene>
<feature type="region of interest" description="Disordered" evidence="3">
    <location>
        <begin position="351"/>
        <end position="380"/>
    </location>
</feature>
<evidence type="ECO:0000259" key="5">
    <source>
        <dbReference type="PROSITE" id="PS51035"/>
    </source>
</evidence>
<evidence type="ECO:0000256" key="2">
    <source>
        <dbReference type="SAM" id="Coils"/>
    </source>
</evidence>
<evidence type="ECO:0008006" key="8">
    <source>
        <dbReference type="Google" id="ProtNLM"/>
    </source>
</evidence>
<name>A0A498IFR7_MALDO</name>
<keyword evidence="7" id="KW-1185">Reference proteome</keyword>
<organism evidence="6 7">
    <name type="scientific">Malus domestica</name>
    <name type="common">Apple</name>
    <name type="synonym">Pyrus malus</name>
    <dbReference type="NCBI Taxonomy" id="3750"/>
    <lineage>
        <taxon>Eukaryota</taxon>
        <taxon>Viridiplantae</taxon>
        <taxon>Streptophyta</taxon>
        <taxon>Embryophyta</taxon>
        <taxon>Tracheophyta</taxon>
        <taxon>Spermatophyta</taxon>
        <taxon>Magnoliopsida</taxon>
        <taxon>eudicotyledons</taxon>
        <taxon>Gunneridae</taxon>
        <taxon>Pentapetalae</taxon>
        <taxon>rosids</taxon>
        <taxon>fabids</taxon>
        <taxon>Rosales</taxon>
        <taxon>Rosaceae</taxon>
        <taxon>Amygdaloideae</taxon>
        <taxon>Maleae</taxon>
        <taxon>Malus</taxon>
    </lineage>
</organism>
<comment type="caution">
    <text evidence="6">The sequence shown here is derived from an EMBL/GenBank/DDBJ whole genome shotgun (WGS) entry which is preliminary data.</text>
</comment>
<sequence length="380" mass="41741">MENTDQPFNETRSVKTRTIISASNPHSVAIQSIPSIQSPSFPKFSNPHPTPSISRYPDSIRAPFFMMVKNNPNPNPNPNPKVPVPDQNEEIDWEMRPGGMLVQRREDEDAAAVAAGVGASASSRGPMIKIDVVLGPGNGPRYELFLPAHSTFGDMKKHVSQKTNLEPEVQRLFFRGMEKADEEHLDIAGVKNNSKVLLLEARRESKVEEVNQSNEMPVGAGEVRVNSKEVPTGDGDVGGKSNVMSKASQAIAEVRAEVDRLAERVAALEVAVAGRNEVSDKEFVVPTELLMRQLLKLDGIQAEGEEKMQRKAEVRRVQNFVDALDALKTRNSNPVNNSSNAVTVTTEWETFDSGVGSLNPPTSTPEPSSTEPNQEWEHFD</sequence>
<dbReference type="Pfam" id="PF00240">
    <property type="entry name" value="ubiquitin"/>
    <property type="match status" value="1"/>
</dbReference>
<dbReference type="SUPFAM" id="SSF63491">
    <property type="entry name" value="BAG domain"/>
    <property type="match status" value="1"/>
</dbReference>
<evidence type="ECO:0000313" key="6">
    <source>
        <dbReference type="EMBL" id="RXH81879.1"/>
    </source>
</evidence>
<dbReference type="Gene3D" id="3.10.20.90">
    <property type="entry name" value="Phosphatidylinositol 3-kinase Catalytic Subunit, Chain A, domain 1"/>
    <property type="match status" value="1"/>
</dbReference>
<dbReference type="Proteomes" id="UP000290289">
    <property type="component" value="Chromosome 12"/>
</dbReference>
<evidence type="ECO:0000256" key="1">
    <source>
        <dbReference type="ARBA" id="ARBA00023186"/>
    </source>
</evidence>
<evidence type="ECO:0000313" key="7">
    <source>
        <dbReference type="Proteomes" id="UP000290289"/>
    </source>
</evidence>
<feature type="domain" description="BAG" evidence="5">
    <location>
        <begin position="250"/>
        <end position="328"/>
    </location>
</feature>
<dbReference type="GO" id="GO:0051087">
    <property type="term" value="F:protein-folding chaperone binding"/>
    <property type="evidence" value="ECO:0007669"/>
    <property type="project" value="InterPro"/>
</dbReference>
<keyword evidence="2" id="KW-0175">Coiled coil</keyword>
<protein>
    <recommendedName>
        <fullName evidence="8">Ubiquitin-like domain-containing protein</fullName>
    </recommendedName>
</protein>
<dbReference type="InterPro" id="IPR000626">
    <property type="entry name" value="Ubiquitin-like_dom"/>
</dbReference>
<reference evidence="6 7" key="1">
    <citation type="submission" date="2018-10" db="EMBL/GenBank/DDBJ databases">
        <title>A high-quality apple genome assembly.</title>
        <authorList>
            <person name="Hu J."/>
        </authorList>
    </citation>
    <scope>NUCLEOTIDE SEQUENCE [LARGE SCALE GENOMIC DNA]</scope>
    <source>
        <strain evidence="7">cv. HFTH1</strain>
        <tissue evidence="6">Young leaf</tissue>
    </source>
</reference>
<evidence type="ECO:0000259" key="4">
    <source>
        <dbReference type="PROSITE" id="PS50053"/>
    </source>
</evidence>
<dbReference type="InterPro" id="IPR029071">
    <property type="entry name" value="Ubiquitin-like_domsf"/>
</dbReference>